<dbReference type="STRING" id="593133.SAMN04488006_2386"/>
<gene>
    <name evidence="1" type="ORF">SAMN04488006_2386</name>
</gene>
<evidence type="ECO:0000313" key="2">
    <source>
        <dbReference type="Proteomes" id="UP000199312"/>
    </source>
</evidence>
<dbReference type="AlphaFoldDB" id="A0A1I6REW8"/>
<organism evidence="1 2">
    <name type="scientific">Lutibacter maritimus</name>
    <dbReference type="NCBI Taxonomy" id="593133"/>
    <lineage>
        <taxon>Bacteria</taxon>
        <taxon>Pseudomonadati</taxon>
        <taxon>Bacteroidota</taxon>
        <taxon>Flavobacteriia</taxon>
        <taxon>Flavobacteriales</taxon>
        <taxon>Flavobacteriaceae</taxon>
        <taxon>Lutibacter</taxon>
    </lineage>
</organism>
<dbReference type="RefSeq" id="WP_090226903.1">
    <property type="nucleotide sequence ID" value="NZ_FOZP01000006.1"/>
</dbReference>
<reference evidence="2" key="1">
    <citation type="submission" date="2016-10" db="EMBL/GenBank/DDBJ databases">
        <authorList>
            <person name="Varghese N."/>
            <person name="Submissions S."/>
        </authorList>
    </citation>
    <scope>NUCLEOTIDE SEQUENCE [LARGE SCALE GENOMIC DNA]</scope>
    <source>
        <strain evidence="2">DSM 24450</strain>
    </source>
</reference>
<sequence>METINKRVSIYQQLISRNYENEFTIDYLVEMDLGFKWPDKLELKKKKSISNNFRDVVREIEKYSMDLAPDYNHRVVIGLAMAFQYGKKARNLYHRICKINENYDKELCNKEFSKCLQNNTSFFSIDIVHTLFSATYFEAMRSFNMKRLNKANSQKNDNIQTTINN</sequence>
<dbReference type="OrthoDB" id="1522635at2"/>
<keyword evidence="2" id="KW-1185">Reference proteome</keyword>
<proteinExistence type="predicted"/>
<evidence type="ECO:0000313" key="1">
    <source>
        <dbReference type="EMBL" id="SFS63028.1"/>
    </source>
</evidence>
<dbReference type="Proteomes" id="UP000199312">
    <property type="component" value="Unassembled WGS sequence"/>
</dbReference>
<name>A0A1I6REW8_9FLAO</name>
<protein>
    <submittedName>
        <fullName evidence="1">Uncharacterized protein</fullName>
    </submittedName>
</protein>
<dbReference type="GO" id="GO:0016817">
    <property type="term" value="F:hydrolase activity, acting on acid anhydrides"/>
    <property type="evidence" value="ECO:0007669"/>
    <property type="project" value="InterPro"/>
</dbReference>
<accession>A0A1I6REW8</accession>
<dbReference type="EMBL" id="FOZP01000006">
    <property type="protein sequence ID" value="SFS63028.1"/>
    <property type="molecule type" value="Genomic_DNA"/>
</dbReference>